<keyword evidence="2" id="KW-0472">Membrane</keyword>
<feature type="transmembrane region" description="Helical" evidence="2">
    <location>
        <begin position="257"/>
        <end position="274"/>
    </location>
</feature>
<evidence type="ECO:0000256" key="2">
    <source>
        <dbReference type="SAM" id="Phobius"/>
    </source>
</evidence>
<feature type="transmembrane region" description="Helical" evidence="2">
    <location>
        <begin position="20"/>
        <end position="40"/>
    </location>
</feature>
<keyword evidence="2" id="KW-1133">Transmembrane helix</keyword>
<name>A0A182JHR8_ANOAO</name>
<protein>
    <submittedName>
        <fullName evidence="3">Uncharacterized protein</fullName>
    </submittedName>
</protein>
<keyword evidence="2" id="KW-0812">Transmembrane</keyword>
<dbReference type="AlphaFoldDB" id="A0A182JHR8"/>
<sequence>MMPPPSPPPTPNLPRCVRGFALGVVFAGAGNVFARFVLVLHGDEIRHADSGPTERAVVNRRERKSSLSTNCYRDREVTRYSYSGNDVSNCSSWRVRSFRASSSSPLSGPVSASVSIRLPSTCASSVIVSAPLDCIRSNSCSAGAFWHSRKNFASSFWAVDSANAKCSSFSIRSSSDGSRRIDHRDDRRSSPPTPPSELGGEVPVVLMVVVLGIATVPAPVVAEASVPNDSPALPPFGDCDRRKCMGPAPPFDSYDPLLLLMLLLLLLMRLFALLEQFSSTVVGECSETRSSPQSRKAPSSRGFGSSQLYGGVSGIIAYVLGADILQEVIALQHDRVVASGLRWRERNLRPVGHCHV</sequence>
<dbReference type="EnsemblMetazoa" id="AATE018336-RA">
    <property type="protein sequence ID" value="AATE018336-PA.1"/>
    <property type="gene ID" value="AATE018336"/>
</dbReference>
<proteinExistence type="predicted"/>
<dbReference type="VEuPathDB" id="VectorBase:AATE018336"/>
<reference evidence="3" key="1">
    <citation type="submission" date="2022-08" db="UniProtKB">
        <authorList>
            <consortium name="EnsemblMetazoa"/>
        </authorList>
    </citation>
    <scope>IDENTIFICATION</scope>
    <source>
        <strain evidence="3">EBRO</strain>
    </source>
</reference>
<feature type="transmembrane region" description="Helical" evidence="2">
    <location>
        <begin position="204"/>
        <end position="222"/>
    </location>
</feature>
<evidence type="ECO:0000256" key="1">
    <source>
        <dbReference type="SAM" id="MobiDB-lite"/>
    </source>
</evidence>
<feature type="compositionally biased region" description="Basic and acidic residues" evidence="1">
    <location>
        <begin position="177"/>
        <end position="189"/>
    </location>
</feature>
<organism evidence="3">
    <name type="scientific">Anopheles atroparvus</name>
    <name type="common">European mosquito</name>
    <dbReference type="NCBI Taxonomy" id="41427"/>
    <lineage>
        <taxon>Eukaryota</taxon>
        <taxon>Metazoa</taxon>
        <taxon>Ecdysozoa</taxon>
        <taxon>Arthropoda</taxon>
        <taxon>Hexapoda</taxon>
        <taxon>Insecta</taxon>
        <taxon>Pterygota</taxon>
        <taxon>Neoptera</taxon>
        <taxon>Endopterygota</taxon>
        <taxon>Diptera</taxon>
        <taxon>Nematocera</taxon>
        <taxon>Culicoidea</taxon>
        <taxon>Culicidae</taxon>
        <taxon>Anophelinae</taxon>
        <taxon>Anopheles</taxon>
    </lineage>
</organism>
<evidence type="ECO:0000313" key="3">
    <source>
        <dbReference type="EnsemblMetazoa" id="AATE018336-PA.1"/>
    </source>
</evidence>
<accession>A0A182JHR8</accession>
<feature type="region of interest" description="Disordered" evidence="1">
    <location>
        <begin position="168"/>
        <end position="199"/>
    </location>
</feature>